<evidence type="ECO:0000313" key="2">
    <source>
        <dbReference type="Proteomes" id="UP001159363"/>
    </source>
</evidence>
<sequence>MGWGQEAVVNTTHNTVRRGLPLHDNWISAANGNTARLARRSDEALGVRVSVTRIAPWLLDLERAGGRSMTMQGTDYLLTCAVSCNRRRSGYLQRNVYKACLLCLSARAAPDLGYRLDSGCGEPSRSRPEAIKASLASEPGVVGWMSDCGIERRTTSEKRSAWRENSSKQCFTITGTVLGSMNFAPVSCEPYVRGVVLVSRCGGSVSSRLSEHVVPLVLLDEKPNYIPVPGKRRVGNRLENIADDIMEVVMGPFLGMIAGWSLQIGLDSRWGRSRIFACENRAGQCRWSAGFLGDLPFPHPCISALLHPHLVSPISAFKTSLLRAPYTGWQLRNLNRKSRRKEISLQCTIKMHRCRCSDVARTDFNRLLPIELIENSGSLTL</sequence>
<organism evidence="1 2">
    <name type="scientific">Dryococelus australis</name>
    <dbReference type="NCBI Taxonomy" id="614101"/>
    <lineage>
        <taxon>Eukaryota</taxon>
        <taxon>Metazoa</taxon>
        <taxon>Ecdysozoa</taxon>
        <taxon>Arthropoda</taxon>
        <taxon>Hexapoda</taxon>
        <taxon>Insecta</taxon>
        <taxon>Pterygota</taxon>
        <taxon>Neoptera</taxon>
        <taxon>Polyneoptera</taxon>
        <taxon>Phasmatodea</taxon>
        <taxon>Verophasmatodea</taxon>
        <taxon>Anareolatae</taxon>
        <taxon>Phasmatidae</taxon>
        <taxon>Eurycanthinae</taxon>
        <taxon>Dryococelus</taxon>
    </lineage>
</organism>
<dbReference type="EMBL" id="JARBHB010000002">
    <property type="protein sequence ID" value="KAJ8893492.1"/>
    <property type="molecule type" value="Genomic_DNA"/>
</dbReference>
<accession>A0ABQ9IA05</accession>
<dbReference type="Proteomes" id="UP001159363">
    <property type="component" value="Chromosome 2"/>
</dbReference>
<comment type="caution">
    <text evidence="1">The sequence shown here is derived from an EMBL/GenBank/DDBJ whole genome shotgun (WGS) entry which is preliminary data.</text>
</comment>
<gene>
    <name evidence="1" type="ORF">PR048_006090</name>
</gene>
<name>A0ABQ9IA05_9NEOP</name>
<keyword evidence="2" id="KW-1185">Reference proteome</keyword>
<proteinExistence type="predicted"/>
<evidence type="ECO:0000313" key="1">
    <source>
        <dbReference type="EMBL" id="KAJ8893492.1"/>
    </source>
</evidence>
<protein>
    <submittedName>
        <fullName evidence="1">Uncharacterized protein</fullName>
    </submittedName>
</protein>
<reference evidence="1 2" key="1">
    <citation type="submission" date="2023-02" db="EMBL/GenBank/DDBJ databases">
        <title>LHISI_Scaffold_Assembly.</title>
        <authorList>
            <person name="Stuart O.P."/>
            <person name="Cleave R."/>
            <person name="Magrath M.J.L."/>
            <person name="Mikheyev A.S."/>
        </authorList>
    </citation>
    <scope>NUCLEOTIDE SEQUENCE [LARGE SCALE GENOMIC DNA]</scope>
    <source>
        <strain evidence="1">Daus_M_001</strain>
        <tissue evidence="1">Leg muscle</tissue>
    </source>
</reference>